<evidence type="ECO:0000256" key="1">
    <source>
        <dbReference type="ARBA" id="ARBA00004370"/>
    </source>
</evidence>
<keyword evidence="2 7" id="KW-0813">Transport</keyword>
<dbReference type="PRINTS" id="PR01032">
    <property type="entry name" value="PHAGEIV"/>
</dbReference>
<dbReference type="PRINTS" id="PR00811">
    <property type="entry name" value="BCTERIALGSPD"/>
</dbReference>
<evidence type="ECO:0000259" key="9">
    <source>
        <dbReference type="SMART" id="SM00965"/>
    </source>
</evidence>
<dbReference type="RefSeq" id="WP_347611568.1">
    <property type="nucleotide sequence ID" value="NZ_JBDPZC010000008.1"/>
</dbReference>
<keyword evidence="11" id="KW-1185">Reference proteome</keyword>
<evidence type="ECO:0000256" key="4">
    <source>
        <dbReference type="ARBA" id="ARBA00023136"/>
    </source>
</evidence>
<comment type="similarity">
    <text evidence="6">Belongs to the bacterial secretin family.</text>
</comment>
<dbReference type="EMBL" id="JBDPZC010000008">
    <property type="protein sequence ID" value="MEO3714475.1"/>
    <property type="molecule type" value="Genomic_DNA"/>
</dbReference>
<evidence type="ECO:0000256" key="8">
    <source>
        <dbReference type="SAM" id="SignalP"/>
    </source>
</evidence>
<dbReference type="SMART" id="SM00965">
    <property type="entry name" value="STN"/>
    <property type="match status" value="1"/>
</dbReference>
<dbReference type="Proteomes" id="UP001462640">
    <property type="component" value="Unassembled WGS sequence"/>
</dbReference>
<evidence type="ECO:0000256" key="5">
    <source>
        <dbReference type="ARBA" id="ARBA00023237"/>
    </source>
</evidence>
<dbReference type="PROSITE" id="PS51257">
    <property type="entry name" value="PROKAR_LIPOPROTEIN"/>
    <property type="match status" value="1"/>
</dbReference>
<evidence type="ECO:0000313" key="11">
    <source>
        <dbReference type="Proteomes" id="UP001462640"/>
    </source>
</evidence>
<feature type="domain" description="Secretin/TonB short N-terminal" evidence="9">
    <location>
        <begin position="215"/>
        <end position="266"/>
    </location>
</feature>
<dbReference type="InterPro" id="IPR005644">
    <property type="entry name" value="NolW-like"/>
</dbReference>
<dbReference type="Pfam" id="PF00263">
    <property type="entry name" value="Secretin"/>
    <property type="match status" value="1"/>
</dbReference>
<dbReference type="InterPro" id="IPR038591">
    <property type="entry name" value="NolW-like_sf"/>
</dbReference>
<dbReference type="Gene3D" id="3.30.1370.120">
    <property type="match status" value="1"/>
</dbReference>
<dbReference type="InterPro" id="IPR011990">
    <property type="entry name" value="TPR-like_helical_dom_sf"/>
</dbReference>
<keyword evidence="5" id="KW-0998">Cell outer membrane</keyword>
<comment type="caution">
    <text evidence="10">The sequence shown here is derived from an EMBL/GenBank/DDBJ whole genome shotgun (WGS) entry which is preliminary data.</text>
</comment>
<accession>A0ABV0GHC2</accession>
<reference evidence="10 11" key="1">
    <citation type="submission" date="2024-05" db="EMBL/GenBank/DDBJ databases">
        <title>Roseateles sp. 2.12 16S ribosomal RNA gene Genome sequencing and assembly.</title>
        <authorList>
            <person name="Woo H."/>
        </authorList>
    </citation>
    <scope>NUCLEOTIDE SEQUENCE [LARGE SCALE GENOMIC DNA]</scope>
    <source>
        <strain evidence="10 11">2.12</strain>
    </source>
</reference>
<keyword evidence="3 8" id="KW-0732">Signal</keyword>
<evidence type="ECO:0000313" key="10">
    <source>
        <dbReference type="EMBL" id="MEO3714475.1"/>
    </source>
</evidence>
<gene>
    <name evidence="10" type="ORF">ABDJ40_17040</name>
</gene>
<dbReference type="InterPro" id="IPR004846">
    <property type="entry name" value="T2SS/T3SS_dom"/>
</dbReference>
<evidence type="ECO:0000256" key="6">
    <source>
        <dbReference type="RuleBase" id="RU004003"/>
    </source>
</evidence>
<dbReference type="PANTHER" id="PTHR30332">
    <property type="entry name" value="PROBABLE GENERAL SECRETION PATHWAY PROTEIN D"/>
    <property type="match status" value="1"/>
</dbReference>
<keyword evidence="4" id="KW-0472">Membrane</keyword>
<proteinExistence type="inferred from homology"/>
<dbReference type="InterPro" id="IPR011662">
    <property type="entry name" value="Secretin/TonB_short_N"/>
</dbReference>
<organism evidence="10 11">
    <name type="scientific">Roseateles flavus</name>
    <dbReference type="NCBI Taxonomy" id="3149041"/>
    <lineage>
        <taxon>Bacteria</taxon>
        <taxon>Pseudomonadati</taxon>
        <taxon>Pseudomonadota</taxon>
        <taxon>Betaproteobacteria</taxon>
        <taxon>Burkholderiales</taxon>
        <taxon>Sphaerotilaceae</taxon>
        <taxon>Roseateles</taxon>
    </lineage>
</organism>
<evidence type="ECO:0000256" key="7">
    <source>
        <dbReference type="RuleBase" id="RU004004"/>
    </source>
</evidence>
<dbReference type="Pfam" id="PF03958">
    <property type="entry name" value="Secretin_N"/>
    <property type="match status" value="1"/>
</dbReference>
<dbReference type="InterPro" id="IPR001775">
    <property type="entry name" value="GspD/PilQ"/>
</dbReference>
<feature type="signal peptide" evidence="8">
    <location>
        <begin position="1"/>
        <end position="32"/>
    </location>
</feature>
<evidence type="ECO:0000256" key="3">
    <source>
        <dbReference type="ARBA" id="ARBA00022729"/>
    </source>
</evidence>
<sequence length="744" mass="79872">MSPARCRAAVRALPGVLSLSLLLSLAGLQGCANPALREADELLRANQLGQADAVLSGALKAAPQDPALRSAQLRVREQRVSRWLVQIEGLRAAQRWDEAQALLEQLLQLEPQNPRAQALAVELPRGRRHEQRLQEARLQFKAGRPGMADALLREILAENPLHAGARQLQNQIAQARPLESGAQELGPAFQVPVTLEFRDAPLRQIFEALSRSSQVNFVFDRDVRTDARASLFLRNVTLDEAMRVLLSTQQLDRKLLNEHSVLIYPNSQAKQREHQELITRTLYLSNADVKQVQNLVRTIAKVRDLHIDERLNLLVVRDTPEVVRLVEKLIASVDLPEPEVMLDVEVMEVGSDQVEALGLQWPDQLQYGLVGADGKMGGTVLLGQRSEFRGAIANPALVATLRGTAGQVRLLANPKIRVRNREKAKVQIGQKLPVFTTTTNFTGTTSVAASVSYLDVGLKLDVEPTIQLDGDVIIRMGLEVSNVIKEMVGPGGTTAYATGTRNAATTLRLNDGETQVLAGLINDEDRSAAQGVPGLSRLPLLGRLFGVTTDTRNKTEVVLLITPRIMRNVPLPDVRLTQLPAGTDASPGAFSSLLRPAAPAAVPAPILSVPGAPAAPADTTVAPGSLPPAGEPVLLQLEVTPEVVPDGTVSVVLRQASAMNVRGTLRFDPTLLQPVSAQAGAAPGQLPFELAPGSAQALLLRALPAAQGQIVSLQLEGLAASNAQGQVLPVQVEGGTQVRVEAAR</sequence>
<evidence type="ECO:0000256" key="2">
    <source>
        <dbReference type="ARBA" id="ARBA00022448"/>
    </source>
</evidence>
<dbReference type="InterPro" id="IPR050810">
    <property type="entry name" value="Bact_Secretion_Sys_Channel"/>
</dbReference>
<dbReference type="Gene3D" id="1.25.40.10">
    <property type="entry name" value="Tetratricopeptide repeat domain"/>
    <property type="match status" value="1"/>
</dbReference>
<dbReference type="PANTHER" id="PTHR30332:SF17">
    <property type="entry name" value="TYPE IV PILIATION SYSTEM PROTEIN DR_0774-RELATED"/>
    <property type="match status" value="1"/>
</dbReference>
<name>A0ABV0GHC2_9BURK</name>
<dbReference type="SUPFAM" id="SSF48452">
    <property type="entry name" value="TPR-like"/>
    <property type="match status" value="1"/>
</dbReference>
<dbReference type="Gene3D" id="3.30.1370.130">
    <property type="match status" value="1"/>
</dbReference>
<feature type="chain" id="PRO_5046867944" evidence="8">
    <location>
        <begin position="33"/>
        <end position="744"/>
    </location>
</feature>
<comment type="subcellular location">
    <subcellularLocation>
        <location evidence="7">Cell outer membrane</location>
    </subcellularLocation>
    <subcellularLocation>
        <location evidence="1">Membrane</location>
    </subcellularLocation>
</comment>
<protein>
    <submittedName>
        <fullName evidence="10">Secretin N-terminal domain-containing protein</fullName>
    </submittedName>
</protein>